<evidence type="ECO:0008006" key="4">
    <source>
        <dbReference type="Google" id="ProtNLM"/>
    </source>
</evidence>
<dbReference type="EMBL" id="BAAAOR010000015">
    <property type="protein sequence ID" value="GAA1517388.1"/>
    <property type="molecule type" value="Genomic_DNA"/>
</dbReference>
<feature type="region of interest" description="Disordered" evidence="1">
    <location>
        <begin position="27"/>
        <end position="51"/>
    </location>
</feature>
<gene>
    <name evidence="2" type="ORF">GCM10009788_21940</name>
</gene>
<name>A0ABN2AE53_9ACTN</name>
<dbReference type="Proteomes" id="UP001500842">
    <property type="component" value="Unassembled WGS sequence"/>
</dbReference>
<comment type="caution">
    <text evidence="2">The sequence shown here is derived from an EMBL/GenBank/DDBJ whole genome shotgun (WGS) entry which is preliminary data.</text>
</comment>
<proteinExistence type="predicted"/>
<sequence>MSERTVWKICSTNEWWCVFGKKVRSKKGRPGAPAHEDLVRRQFTVTGPNRA</sequence>
<reference evidence="2 3" key="1">
    <citation type="journal article" date="2019" name="Int. J. Syst. Evol. Microbiol.">
        <title>The Global Catalogue of Microorganisms (GCM) 10K type strain sequencing project: providing services to taxonomists for standard genome sequencing and annotation.</title>
        <authorList>
            <consortium name="The Broad Institute Genomics Platform"/>
            <consortium name="The Broad Institute Genome Sequencing Center for Infectious Disease"/>
            <person name="Wu L."/>
            <person name="Ma J."/>
        </authorList>
    </citation>
    <scope>NUCLEOTIDE SEQUENCE [LARGE SCALE GENOMIC DNA]</scope>
    <source>
        <strain evidence="2 3">JCM 14942</strain>
    </source>
</reference>
<evidence type="ECO:0000256" key="1">
    <source>
        <dbReference type="SAM" id="MobiDB-lite"/>
    </source>
</evidence>
<evidence type="ECO:0000313" key="2">
    <source>
        <dbReference type="EMBL" id="GAA1517388.1"/>
    </source>
</evidence>
<dbReference type="RefSeq" id="WP_181411134.1">
    <property type="nucleotide sequence ID" value="NZ_BAAAOR010000015.1"/>
</dbReference>
<keyword evidence="3" id="KW-1185">Reference proteome</keyword>
<accession>A0ABN2AE53</accession>
<evidence type="ECO:0000313" key="3">
    <source>
        <dbReference type="Proteomes" id="UP001500842"/>
    </source>
</evidence>
<organism evidence="2 3">
    <name type="scientific">Nocardioides humi</name>
    <dbReference type="NCBI Taxonomy" id="449461"/>
    <lineage>
        <taxon>Bacteria</taxon>
        <taxon>Bacillati</taxon>
        <taxon>Actinomycetota</taxon>
        <taxon>Actinomycetes</taxon>
        <taxon>Propionibacteriales</taxon>
        <taxon>Nocardioidaceae</taxon>
        <taxon>Nocardioides</taxon>
    </lineage>
</organism>
<protein>
    <recommendedName>
        <fullName evidence="4">Transposase</fullName>
    </recommendedName>
</protein>